<keyword evidence="5" id="KW-0677">Repeat</keyword>
<gene>
    <name evidence="14" type="ORF">EDB92DRAFT_1838696</name>
</gene>
<dbReference type="Pfam" id="PF11919">
    <property type="entry name" value="PSME4_C"/>
    <property type="match status" value="1"/>
</dbReference>
<evidence type="ECO:0000313" key="14">
    <source>
        <dbReference type="EMBL" id="KAH8997254.1"/>
    </source>
</evidence>
<dbReference type="GO" id="GO:0010499">
    <property type="term" value="P:proteasomal ubiquitin-independent protein catabolic process"/>
    <property type="evidence" value="ECO:0007669"/>
    <property type="project" value="TreeGrafter"/>
</dbReference>
<evidence type="ECO:0000256" key="1">
    <source>
        <dbReference type="ARBA" id="ARBA00004324"/>
    </source>
</evidence>
<feature type="domain" description="Proteasome activator complex subunit 4-like HEAT repeat-like" evidence="13">
    <location>
        <begin position="1356"/>
        <end position="1558"/>
    </location>
</feature>
<keyword evidence="6" id="KW-0227">DNA damage</keyword>
<dbReference type="InterPro" id="IPR016024">
    <property type="entry name" value="ARM-type_fold"/>
</dbReference>
<keyword evidence="10" id="KW-1133">Transmembrane helix</keyword>
<comment type="caution">
    <text evidence="14">The sequence shown here is derived from an EMBL/GenBank/DDBJ whole genome shotgun (WGS) entry which is preliminary data.</text>
</comment>
<evidence type="ECO:0000313" key="15">
    <source>
        <dbReference type="Proteomes" id="UP001201163"/>
    </source>
</evidence>
<dbReference type="Gene3D" id="1.25.10.10">
    <property type="entry name" value="Leucine-rich Repeat Variant"/>
    <property type="match status" value="1"/>
</dbReference>
<dbReference type="Pfam" id="PF23096">
    <property type="entry name" value="HEAT_PSME4"/>
    <property type="match status" value="1"/>
</dbReference>
<dbReference type="InterPro" id="IPR055455">
    <property type="entry name" value="HEAT_PSME4"/>
</dbReference>
<feature type="transmembrane region" description="Helical" evidence="10">
    <location>
        <begin position="1952"/>
        <end position="1971"/>
    </location>
</feature>
<dbReference type="InterPro" id="IPR032430">
    <property type="entry name" value="Blm10_mid"/>
</dbReference>
<dbReference type="Proteomes" id="UP001201163">
    <property type="component" value="Unassembled WGS sequence"/>
</dbReference>
<dbReference type="PANTHER" id="PTHR32170:SF3">
    <property type="entry name" value="PROTEASOME ACTIVATOR COMPLEX SUBUNIT 4"/>
    <property type="match status" value="1"/>
</dbReference>
<name>A0AAD4LNV0_9AGAM</name>
<keyword evidence="4" id="KW-0963">Cytoplasm</keyword>
<evidence type="ECO:0000256" key="7">
    <source>
        <dbReference type="ARBA" id="ARBA00023204"/>
    </source>
</evidence>
<accession>A0AAD4LNV0</accession>
<dbReference type="GO" id="GO:0006281">
    <property type="term" value="P:DNA repair"/>
    <property type="evidence" value="ECO:0007669"/>
    <property type="project" value="UniProtKB-KW"/>
</dbReference>
<comment type="similarity">
    <text evidence="3">Belongs to the BLM10 family.</text>
</comment>
<feature type="domain" description="Proteasome activator Blm10 middle HEAT repeats region" evidence="12">
    <location>
        <begin position="400"/>
        <end position="931"/>
    </location>
</feature>
<organism evidence="14 15">
    <name type="scientific">Lactarius akahatsu</name>
    <dbReference type="NCBI Taxonomy" id="416441"/>
    <lineage>
        <taxon>Eukaryota</taxon>
        <taxon>Fungi</taxon>
        <taxon>Dikarya</taxon>
        <taxon>Basidiomycota</taxon>
        <taxon>Agaricomycotina</taxon>
        <taxon>Agaricomycetes</taxon>
        <taxon>Russulales</taxon>
        <taxon>Russulaceae</taxon>
        <taxon>Lactarius</taxon>
    </lineage>
</organism>
<dbReference type="PANTHER" id="PTHR32170">
    <property type="entry name" value="PROTEASOME ACTIVATOR COMPLEX SUBUNIT 4"/>
    <property type="match status" value="1"/>
</dbReference>
<dbReference type="Pfam" id="PF02985">
    <property type="entry name" value="HEAT"/>
    <property type="match status" value="1"/>
</dbReference>
<keyword evidence="8" id="KW-0539">Nucleus</keyword>
<evidence type="ECO:0000256" key="5">
    <source>
        <dbReference type="ARBA" id="ARBA00022737"/>
    </source>
</evidence>
<evidence type="ECO:0000256" key="10">
    <source>
        <dbReference type="SAM" id="Phobius"/>
    </source>
</evidence>
<feature type="domain" description="Proteasome activator complex subunit 4 C-terminal" evidence="11">
    <location>
        <begin position="1847"/>
        <end position="1950"/>
    </location>
</feature>
<proteinExistence type="inferred from homology"/>
<comment type="subcellular location">
    <subcellularLocation>
        <location evidence="2">Cytoplasm</location>
    </subcellularLocation>
    <subcellularLocation>
        <location evidence="1">Nucleus speckle</location>
    </subcellularLocation>
</comment>
<evidence type="ECO:0000259" key="12">
    <source>
        <dbReference type="Pfam" id="PF16507"/>
    </source>
</evidence>
<dbReference type="EMBL" id="JAKELL010000007">
    <property type="protein sequence ID" value="KAH8997254.1"/>
    <property type="molecule type" value="Genomic_DNA"/>
</dbReference>
<dbReference type="SUPFAM" id="SSF48371">
    <property type="entry name" value="ARM repeat"/>
    <property type="match status" value="1"/>
</dbReference>
<evidence type="ECO:0000259" key="13">
    <source>
        <dbReference type="Pfam" id="PF23096"/>
    </source>
</evidence>
<reference evidence="14" key="1">
    <citation type="submission" date="2022-01" db="EMBL/GenBank/DDBJ databases">
        <title>Comparative genomics reveals a dynamic genome evolution in the ectomycorrhizal milk-cap (Lactarius) mushrooms.</title>
        <authorList>
            <consortium name="DOE Joint Genome Institute"/>
            <person name="Lebreton A."/>
            <person name="Tang N."/>
            <person name="Kuo A."/>
            <person name="LaButti K."/>
            <person name="Drula E."/>
            <person name="Barry K."/>
            <person name="Clum A."/>
            <person name="Lipzen A."/>
            <person name="Mousain D."/>
            <person name="Ng V."/>
            <person name="Wang R."/>
            <person name="Wang X."/>
            <person name="Dai Y."/>
            <person name="Henrissat B."/>
            <person name="Grigoriev I.V."/>
            <person name="Guerin-Laguette A."/>
            <person name="Yu F."/>
            <person name="Martin F.M."/>
        </authorList>
    </citation>
    <scope>NUCLEOTIDE SEQUENCE</scope>
    <source>
        <strain evidence="14">QP</strain>
    </source>
</reference>
<dbReference type="InterPro" id="IPR011989">
    <property type="entry name" value="ARM-like"/>
</dbReference>
<dbReference type="InterPro" id="IPR000357">
    <property type="entry name" value="HEAT"/>
</dbReference>
<dbReference type="GO" id="GO:0016504">
    <property type="term" value="F:peptidase activator activity"/>
    <property type="evidence" value="ECO:0007669"/>
    <property type="project" value="InterPro"/>
</dbReference>
<dbReference type="Pfam" id="PF16507">
    <property type="entry name" value="HEAT_PSME4_mid"/>
    <property type="match status" value="1"/>
</dbReference>
<evidence type="ECO:0000256" key="9">
    <source>
        <dbReference type="PROSITE-ProRule" id="PRU00103"/>
    </source>
</evidence>
<dbReference type="InterPro" id="IPR035309">
    <property type="entry name" value="PSME4"/>
</dbReference>
<dbReference type="PROSITE" id="PS50077">
    <property type="entry name" value="HEAT_REPEAT"/>
    <property type="match status" value="1"/>
</dbReference>
<protein>
    <recommendedName>
        <fullName evidence="16">ARM repeat-containing protein</fullName>
    </recommendedName>
</protein>
<dbReference type="GO" id="GO:0070628">
    <property type="term" value="F:proteasome binding"/>
    <property type="evidence" value="ECO:0007669"/>
    <property type="project" value="InterPro"/>
</dbReference>
<keyword evidence="7" id="KW-0234">DNA repair</keyword>
<feature type="repeat" description="HEAT" evidence="9">
    <location>
        <begin position="1782"/>
        <end position="1820"/>
    </location>
</feature>
<keyword evidence="10" id="KW-0472">Membrane</keyword>
<evidence type="ECO:0000256" key="2">
    <source>
        <dbReference type="ARBA" id="ARBA00004496"/>
    </source>
</evidence>
<evidence type="ECO:0000256" key="6">
    <source>
        <dbReference type="ARBA" id="ARBA00022763"/>
    </source>
</evidence>
<dbReference type="GO" id="GO:0005829">
    <property type="term" value="C:cytosol"/>
    <property type="evidence" value="ECO:0007669"/>
    <property type="project" value="TreeGrafter"/>
</dbReference>
<evidence type="ECO:0008006" key="16">
    <source>
        <dbReference type="Google" id="ProtNLM"/>
    </source>
</evidence>
<dbReference type="GO" id="GO:0016607">
    <property type="term" value="C:nuclear speck"/>
    <property type="evidence" value="ECO:0007669"/>
    <property type="project" value="UniProtKB-SubCell"/>
</dbReference>
<dbReference type="InterPro" id="IPR021133">
    <property type="entry name" value="HEAT_type_2"/>
</dbReference>
<evidence type="ECO:0000256" key="3">
    <source>
        <dbReference type="ARBA" id="ARBA00005739"/>
    </source>
</evidence>
<dbReference type="InterPro" id="IPR021843">
    <property type="entry name" value="PSME4_C"/>
</dbReference>
<keyword evidence="15" id="KW-1185">Reference proteome</keyword>
<keyword evidence="10" id="KW-0812">Transmembrane</keyword>
<evidence type="ECO:0000256" key="8">
    <source>
        <dbReference type="ARBA" id="ARBA00023242"/>
    </source>
</evidence>
<sequence length="1988" mass="222827">MDAIHGIPQSSGILSQAYSHVLGTFAMEEEDISTAPGSPSIESADLSREEAVIEKQRASLQTYLASLPYDAESEDEMRTRLEFILGRIIVCAEAKNWLVLATWDGVLQCWLLMRYPIPVRIRAKLVRLYYELCTLPGIEPRLIRSWAGVISRLLAGKSDSRRKLEPEDLQLPWRPLWRVLQKELWVKTRFQDPSRNVVNIFLYVAERSRYYYPASDIQEMLETFVPLITQESYLTMIPVMTSFLPPTHTHLYLPTIFKVWEAFNSVLLDERLIEFVGELAEEHVAGIAGNAGPEGSAKWKDVGMWSETEWTVLMSKALGSMMLPNQGASTTGAYADAKASPSSLRIRKTVNRYSSLAKTMVYSMAVDGPVRTELTPSQGEGRLPSPQAGCLAGSKAMESLDKFITSTESFFHPSNSGIWSLSLTQFLRSLTSEFCKRWHEEELSSCKTPPTHRLTPGIRRAFVLSLRTPALLAMFSKDPVSMGLAQGALRSLAFLEPTLVMPELLERAYSGLEVVNETHRTTAVLSMLAGVSLPLSSEKIWLGGQKHILPLLEMCIPGIDLNDPAKTICATSFIIAVIQNIKIGDLSSTQSGLSFSSDAPGETMDVDEVTHLPDGTELGTSPTLSRAEERILVRESTAGFADWVTSLFRRVLSLYENLPEEGGKKNTTGGKQEESVIKSIKSMLDLICLHLSDPLFDLVLKLVYDYVTTNAKSNAVKAIGQLISSLALARPVKTIDKFLPFCLSQIKEELKHGASSVRTTSSNIAIPSDTTLHWNMSILRGCFGHDGTVLLKHKDDIIELLSLLADKTLNERGYSGAGRLINRVLSTLVGVYPLNARFVNADEWNSEDFDRDHNSHWGRVHKAEDVKIEWHVASNDEISFALEILNHIVSPALDKIEALLPSAGSWRGVARNDFCRYLHIARSAWQGLPTLYKEPPKSVVETGLNSDSEVERLVVQTIDVRAGFTLTDPTDRRYQMAHSQRQRLGRVAHDAASALMQGYEGEDHIDAVLSVVKAIDAYLLDYALGRGDFDSLQRSYAGAREINRAWPRQKENSRLVHLKRALVYHSGRVYMHALYRRRSELDDRLIKDLTDLSLSPYMRVRRHAQAVLGNVCGYYVRSTKLILPSVYDALSKGSDPDRMKGALYILWSKGIAVYAIADPKDPDLYGRYLLALLECQHQEKPSIQKLVSSVANDAIANLAEETTRTDAYTDSVLGVKLAADALSVEFSSNLIDHDLPRRSAAEVSAIAEIALRPTTHWRYTHLALQFLSGLLRRDVAPSPDVARLFINHTLSPHPPLRATAQKGVVKLLGIIKMRTYSHTSTDLWLDEWRSPVAKYVPIKNDTQFHDYISKVPSIEDEAFYVDKPYSGFLTWAPQTKAYIPVPSGDPLISWEFESKEALDAIGEVIAEADYFERLMVLWGQESSRNMTSPELRTDNVAFIKSIAKMSQGVGFENILNATELLLWDTDRFKQRAGAEMLAGLTRGAKNWPKQHSDQLWSWVLSRLDRMYTNIKPDTIGFWEATITALLEGRDPRRAPGLSDWILALPLDFLGDSAFAMTKTLTILGCFLDNVGYRDVPLLDRYFALLLEGADVSFAEIRVSISASLYMIATRRWRPSYPSVATFLHSTATTDDPLSIRHVAYLEHISALASKLPDWKEQRLPPPRVSQSTYDKVSLSLLRWLWVSFYSPQGPLIFPYVHPLLPEIFRMSELSDNPELQSHSQAVLYILSAVTPPLESIEAISVNFVNAISSSTSWRIRLNSLPILVVFFYRNLMGISNASASRIMDLMLNCLSDDNVEVREMASSSLSGIVRVSQRQSIIPLKDHFVSLARKVRLTTRSDPGYPESLRTLHSAILGICALLESFPYSVEKWMPPLTDILALHATDPPPISTTIRKTASEFKKTHQARPKICILPTSPDAIIDHQDTWHRDQLAFDEDQLQNLSTMLVGTSYCTFFFFAFFFVRSCNFILILTTTRCMSSCVRRSSSVTYE</sequence>
<evidence type="ECO:0000259" key="11">
    <source>
        <dbReference type="Pfam" id="PF11919"/>
    </source>
</evidence>
<evidence type="ECO:0000256" key="4">
    <source>
        <dbReference type="ARBA" id="ARBA00022490"/>
    </source>
</evidence>